<dbReference type="PANTHER" id="PTHR47953:SF5">
    <property type="entry name" value="CYTOCHROME P450 71AV8-LIKE"/>
    <property type="match status" value="1"/>
</dbReference>
<evidence type="ECO:0000313" key="9">
    <source>
        <dbReference type="EMBL" id="KAH0464383.1"/>
    </source>
</evidence>
<keyword evidence="3 7" id="KW-0479">Metal-binding</keyword>
<evidence type="ECO:0008006" key="11">
    <source>
        <dbReference type="Google" id="ProtNLM"/>
    </source>
</evidence>
<evidence type="ECO:0000313" key="10">
    <source>
        <dbReference type="Proteomes" id="UP000775213"/>
    </source>
</evidence>
<dbReference type="InterPro" id="IPR002401">
    <property type="entry name" value="Cyt_P450_E_grp-I"/>
</dbReference>
<evidence type="ECO:0000256" key="7">
    <source>
        <dbReference type="PIRSR" id="PIRSR602401-1"/>
    </source>
</evidence>
<dbReference type="InterPro" id="IPR052306">
    <property type="entry name" value="CYP450_71D"/>
</dbReference>
<dbReference type="GO" id="GO:0005506">
    <property type="term" value="F:iron ion binding"/>
    <property type="evidence" value="ECO:0007669"/>
    <property type="project" value="InterPro"/>
</dbReference>
<keyword evidence="6 8" id="KW-0503">Monooxygenase</keyword>
<feature type="binding site" description="axial binding residue" evidence="7">
    <location>
        <position position="155"/>
    </location>
    <ligand>
        <name>heme</name>
        <dbReference type="ChEBI" id="CHEBI:30413"/>
    </ligand>
    <ligandPart>
        <name>Fe</name>
        <dbReference type="ChEBI" id="CHEBI:18248"/>
    </ligandPart>
</feature>
<dbReference type="Gene3D" id="1.10.630.10">
    <property type="entry name" value="Cytochrome P450"/>
    <property type="match status" value="1"/>
</dbReference>
<dbReference type="Pfam" id="PF00067">
    <property type="entry name" value="p450"/>
    <property type="match status" value="1"/>
</dbReference>
<accession>A0AAV7H8T0</accession>
<evidence type="ECO:0000256" key="2">
    <source>
        <dbReference type="ARBA" id="ARBA00022617"/>
    </source>
</evidence>
<dbReference type="EMBL" id="JAGFBR010000007">
    <property type="protein sequence ID" value="KAH0464383.1"/>
    <property type="molecule type" value="Genomic_DNA"/>
</dbReference>
<evidence type="ECO:0000256" key="5">
    <source>
        <dbReference type="ARBA" id="ARBA00023004"/>
    </source>
</evidence>
<evidence type="ECO:0000256" key="6">
    <source>
        <dbReference type="ARBA" id="ARBA00023033"/>
    </source>
</evidence>
<evidence type="ECO:0000256" key="4">
    <source>
        <dbReference type="ARBA" id="ARBA00023002"/>
    </source>
</evidence>
<comment type="similarity">
    <text evidence="1 8">Belongs to the cytochrome P450 family.</text>
</comment>
<dbReference type="GO" id="GO:0016705">
    <property type="term" value="F:oxidoreductase activity, acting on paired donors, with incorporation or reduction of molecular oxygen"/>
    <property type="evidence" value="ECO:0007669"/>
    <property type="project" value="InterPro"/>
</dbReference>
<dbReference type="GO" id="GO:0020037">
    <property type="term" value="F:heme binding"/>
    <property type="evidence" value="ECO:0007669"/>
    <property type="project" value="InterPro"/>
</dbReference>
<gene>
    <name evidence="9" type="ORF">IEQ34_007169</name>
</gene>
<dbReference type="AlphaFoldDB" id="A0AAV7H8T0"/>
<keyword evidence="4 8" id="KW-0560">Oxidoreductase</keyword>
<dbReference type="InterPro" id="IPR036396">
    <property type="entry name" value="Cyt_P450_sf"/>
</dbReference>
<sequence length="247" mass="28226">MSKISYYNYKNKRLKILCEHNSKLSFDLFLAGTDTSSTTLLWAMTKLIRHPIVMQKAQLEVRKALNGEIRIEEGDIHELPYINQVIKETLGLHPPGPLLVPRLSSETVELVGYTRPFERQVVINIFQPERFEEKAIDFRIANFEFIPFGGGRRICPGVSFTLASMELWLAELLFYFDWELPGGRSPHEFDVEEAFGLTLTRKNDICLVATYHDHGITTSLHPSSFHPLHSLPNSPHKIAHASQNLQS</sequence>
<dbReference type="PANTHER" id="PTHR47953">
    <property type="entry name" value="OS08G0105600 PROTEIN"/>
    <property type="match status" value="1"/>
</dbReference>
<proteinExistence type="inferred from homology"/>
<dbReference type="PROSITE" id="PS00086">
    <property type="entry name" value="CYTOCHROME_P450"/>
    <property type="match status" value="1"/>
</dbReference>
<keyword evidence="10" id="KW-1185">Reference proteome</keyword>
<dbReference type="SUPFAM" id="SSF48264">
    <property type="entry name" value="Cytochrome P450"/>
    <property type="match status" value="1"/>
</dbReference>
<organism evidence="9 10">
    <name type="scientific">Dendrobium chrysotoxum</name>
    <name type="common">Orchid</name>
    <dbReference type="NCBI Taxonomy" id="161865"/>
    <lineage>
        <taxon>Eukaryota</taxon>
        <taxon>Viridiplantae</taxon>
        <taxon>Streptophyta</taxon>
        <taxon>Embryophyta</taxon>
        <taxon>Tracheophyta</taxon>
        <taxon>Spermatophyta</taxon>
        <taxon>Magnoliopsida</taxon>
        <taxon>Liliopsida</taxon>
        <taxon>Asparagales</taxon>
        <taxon>Orchidaceae</taxon>
        <taxon>Epidendroideae</taxon>
        <taxon>Malaxideae</taxon>
        <taxon>Dendrobiinae</taxon>
        <taxon>Dendrobium</taxon>
    </lineage>
</organism>
<dbReference type="GO" id="GO:0004497">
    <property type="term" value="F:monooxygenase activity"/>
    <property type="evidence" value="ECO:0007669"/>
    <property type="project" value="UniProtKB-KW"/>
</dbReference>
<dbReference type="InterPro" id="IPR001128">
    <property type="entry name" value="Cyt_P450"/>
</dbReference>
<comment type="caution">
    <text evidence="9">The sequence shown here is derived from an EMBL/GenBank/DDBJ whole genome shotgun (WGS) entry which is preliminary data.</text>
</comment>
<protein>
    <recommendedName>
        <fullName evidence="11">Cytochrome P450</fullName>
    </recommendedName>
</protein>
<dbReference type="PRINTS" id="PR00385">
    <property type="entry name" value="P450"/>
</dbReference>
<keyword evidence="2 7" id="KW-0349">Heme</keyword>
<reference evidence="9 10" key="1">
    <citation type="journal article" date="2021" name="Hortic Res">
        <title>Chromosome-scale assembly of the Dendrobium chrysotoxum genome enhances the understanding of orchid evolution.</title>
        <authorList>
            <person name="Zhang Y."/>
            <person name="Zhang G.Q."/>
            <person name="Zhang D."/>
            <person name="Liu X.D."/>
            <person name="Xu X.Y."/>
            <person name="Sun W.H."/>
            <person name="Yu X."/>
            <person name="Zhu X."/>
            <person name="Wang Z.W."/>
            <person name="Zhao X."/>
            <person name="Zhong W.Y."/>
            <person name="Chen H."/>
            <person name="Yin W.L."/>
            <person name="Huang T."/>
            <person name="Niu S.C."/>
            <person name="Liu Z.J."/>
        </authorList>
    </citation>
    <scope>NUCLEOTIDE SEQUENCE [LARGE SCALE GENOMIC DNA]</scope>
    <source>
        <strain evidence="9">Lindl</strain>
    </source>
</reference>
<dbReference type="InterPro" id="IPR017972">
    <property type="entry name" value="Cyt_P450_CS"/>
</dbReference>
<dbReference type="Proteomes" id="UP000775213">
    <property type="component" value="Unassembled WGS sequence"/>
</dbReference>
<keyword evidence="5 7" id="KW-0408">Iron</keyword>
<evidence type="ECO:0000256" key="3">
    <source>
        <dbReference type="ARBA" id="ARBA00022723"/>
    </source>
</evidence>
<comment type="cofactor">
    <cofactor evidence="7">
        <name>heme</name>
        <dbReference type="ChEBI" id="CHEBI:30413"/>
    </cofactor>
</comment>
<dbReference type="PRINTS" id="PR00463">
    <property type="entry name" value="EP450I"/>
</dbReference>
<evidence type="ECO:0000256" key="1">
    <source>
        <dbReference type="ARBA" id="ARBA00010617"/>
    </source>
</evidence>
<evidence type="ECO:0000256" key="8">
    <source>
        <dbReference type="RuleBase" id="RU000461"/>
    </source>
</evidence>
<name>A0AAV7H8T0_DENCH</name>